<protein>
    <submittedName>
        <fullName evidence="1">Uncharacterized protein</fullName>
    </submittedName>
</protein>
<organism evidence="1 2">
    <name type="scientific">Rhodoblastus acidophilus</name>
    <name type="common">Rhodopseudomonas acidophila</name>
    <dbReference type="NCBI Taxonomy" id="1074"/>
    <lineage>
        <taxon>Bacteria</taxon>
        <taxon>Pseudomonadati</taxon>
        <taxon>Pseudomonadota</taxon>
        <taxon>Alphaproteobacteria</taxon>
        <taxon>Hyphomicrobiales</taxon>
        <taxon>Rhodoblastaceae</taxon>
        <taxon>Rhodoblastus</taxon>
    </lineage>
</organism>
<dbReference type="OrthoDB" id="8455916at2"/>
<accession>A0A6N8DQG4</accession>
<proteinExistence type="predicted"/>
<dbReference type="EMBL" id="WNKS01000008">
    <property type="protein sequence ID" value="MTV31433.1"/>
    <property type="molecule type" value="Genomic_DNA"/>
</dbReference>
<evidence type="ECO:0000313" key="1">
    <source>
        <dbReference type="EMBL" id="MTV31433.1"/>
    </source>
</evidence>
<comment type="caution">
    <text evidence="1">The sequence shown here is derived from an EMBL/GenBank/DDBJ whole genome shotgun (WGS) entry which is preliminary data.</text>
</comment>
<reference evidence="1 2" key="1">
    <citation type="submission" date="2019-11" db="EMBL/GenBank/DDBJ databases">
        <title>Whole-genome sequence of a Rhodoblastus acidophilus DSM 142.</title>
        <authorList>
            <person name="Kyndt J.A."/>
            <person name="Meyer T.E."/>
        </authorList>
    </citation>
    <scope>NUCLEOTIDE SEQUENCE [LARGE SCALE GENOMIC DNA]</scope>
    <source>
        <strain evidence="1 2">DSM 142</strain>
    </source>
</reference>
<name>A0A6N8DQG4_RHOAC</name>
<dbReference type="AlphaFoldDB" id="A0A6N8DQG4"/>
<dbReference type="Proteomes" id="UP000439113">
    <property type="component" value="Unassembled WGS sequence"/>
</dbReference>
<gene>
    <name evidence="1" type="ORF">GJ654_10545</name>
</gene>
<dbReference type="RefSeq" id="WP_155446123.1">
    <property type="nucleotide sequence ID" value="NZ_JAOQNR010000009.1"/>
</dbReference>
<evidence type="ECO:0000313" key="2">
    <source>
        <dbReference type="Proteomes" id="UP000439113"/>
    </source>
</evidence>
<sequence length="120" mass="12955">MPHEILESMRALREEMRQRLLQVPEYRALVSLDRSINELCDILQNAMPQQPMRAEYAQPVAAPAPAPVAAPAAQSVDVAQPRAGGIASAFAETLAAKMDQRNLARASAVYAPPTHRALGA</sequence>